<evidence type="ECO:0000313" key="11">
    <source>
        <dbReference type="Proteomes" id="UP001642483"/>
    </source>
</evidence>
<organism evidence="10 11">
    <name type="scientific">Clavelina lepadiformis</name>
    <name type="common">Light-bulb sea squirt</name>
    <name type="synonym">Ascidia lepadiformis</name>
    <dbReference type="NCBI Taxonomy" id="159417"/>
    <lineage>
        <taxon>Eukaryota</taxon>
        <taxon>Metazoa</taxon>
        <taxon>Chordata</taxon>
        <taxon>Tunicata</taxon>
        <taxon>Ascidiacea</taxon>
        <taxon>Aplousobranchia</taxon>
        <taxon>Clavelinidae</taxon>
        <taxon>Clavelina</taxon>
    </lineage>
</organism>
<evidence type="ECO:0000313" key="10">
    <source>
        <dbReference type="EMBL" id="CAK8688814.1"/>
    </source>
</evidence>
<keyword evidence="5" id="KW-0498">Mitosis</keyword>
<dbReference type="Pfam" id="PF12719">
    <property type="entry name" value="Cnd3"/>
    <property type="match status" value="1"/>
</dbReference>
<evidence type="ECO:0000256" key="8">
    <source>
        <dbReference type="SAM" id="MobiDB-lite"/>
    </source>
</evidence>
<gene>
    <name evidence="10" type="ORF">CVLEPA_LOCUS20785</name>
</gene>
<dbReference type="InterPro" id="IPR016024">
    <property type="entry name" value="ARM-type_fold"/>
</dbReference>
<dbReference type="PANTHER" id="PTHR14418">
    <property type="entry name" value="CONDENSIN COMPLEX SUBUNIT 3-RELATED"/>
    <property type="match status" value="1"/>
</dbReference>
<accession>A0ABP0GDU9</accession>
<proteinExistence type="inferred from homology"/>
<name>A0ABP0GDU9_CLALP</name>
<evidence type="ECO:0000256" key="3">
    <source>
        <dbReference type="ARBA" id="ARBA00022454"/>
    </source>
</evidence>
<dbReference type="InterPro" id="IPR027165">
    <property type="entry name" value="CND3"/>
</dbReference>
<feature type="domain" description="Nuclear condensin complex subunit 3 C-terminal" evidence="9">
    <location>
        <begin position="594"/>
        <end position="913"/>
    </location>
</feature>
<sequence length="1036" mass="116761">MMDYNIKAKIRSSFDKCQERRCNLTKLSETLKKFYDEKCSEALSKDEFFSQFLYHVQCLLQEPARDFATERCMQFVAKFASLFANTFDEEEETEEEVDDDLFNFLLKFVSQPEYHCHSNKTIRFRICQLVQLFLHSVPRDAALDEDLMDCITKVMLDRIDDKNPVVRCQAAKSLSRLQQPALQDCPVIEAYLFHMACDESSQVRAAVVSNISLTTKTLPCVLDRTRDISEAVRKIAFQIIAQKVSIKALTSSQRLYLIKQGLQDRSDVVQKVVKTQLFQAWLLTFDANLINLLKKLDVVGAYETCCRAVKAMYEWSNIKDLIEGFNLLNENKTVDFNQLTPEAALYWSQLCKYVRSKGAGVEHYLDVLLPSTLSFSQYLEEFLNKFLLPFMDLMESKNTVDISPEEEDDRIEKEFVAQQLIKIASKMDISDNTGRNGLHEFFEKALIKIDVLCFPCLVSPLTSGLLELLSASSASVGACEEEKVCLVAKLISTIRDPHVPNTPPALCMSEDEIRNLKQEIAKISVKLLEAKENMEISIDAKDFVKASEIQKLIEIEFAKKSEMEDKLKSNSRAIQIEDTSSLPEKSDVGTLIKCLQIIKDLLASLFESRCAASGLKKSVPKSIHPTLLQLLDTLVIPSVLNTTSDVRKEAIRGLGVACLFSSVLAARHFPLLIQVAQADTYLVRVAAINATNDLIRLFGLRLLFACKKNKSSKDEGVEEEHTAHDSDNEYDDEDVGAAIMTKFLDMLDDENVEVRQAVICLLAKVLVSHHILSPAVVSRLILTWYNPATQDEPQILHMISNFLNIFPYMSKQAHECMEAAFLPILRILFNAPCSSPYASVNADNVAELLVSITRPSIIQSADLKGICEERDTKWLNDGSAHDNIAMMISNEILSDARSPYVNTLCKILPTLDINPDLTENVKDLKVLCENMLKEVKDKHAIRHIRKFETQLTGFKKQAKNIPAIKVNDLPAENVPEPTTNKTALNEPLPERTGKGKKASKSTIISTKSRKKRVNSKPTLPSTPVKNLNKDLVEAEL</sequence>
<keyword evidence="7" id="KW-0131">Cell cycle</keyword>
<dbReference type="EMBL" id="CAWYQH010000108">
    <property type="protein sequence ID" value="CAK8688814.1"/>
    <property type="molecule type" value="Genomic_DNA"/>
</dbReference>
<dbReference type="Gene3D" id="1.25.10.10">
    <property type="entry name" value="Leucine-rich Repeat Variant"/>
    <property type="match status" value="2"/>
</dbReference>
<evidence type="ECO:0000256" key="2">
    <source>
        <dbReference type="ARBA" id="ARBA00006533"/>
    </source>
</evidence>
<keyword evidence="4" id="KW-0132">Cell division</keyword>
<evidence type="ECO:0000256" key="1">
    <source>
        <dbReference type="ARBA" id="ARBA00004286"/>
    </source>
</evidence>
<evidence type="ECO:0000256" key="6">
    <source>
        <dbReference type="ARBA" id="ARBA00023067"/>
    </source>
</evidence>
<comment type="caution">
    <text evidence="10">The sequence shown here is derived from an EMBL/GenBank/DDBJ whole genome shotgun (WGS) entry which is preliminary data.</text>
</comment>
<keyword evidence="11" id="KW-1185">Reference proteome</keyword>
<comment type="subcellular location">
    <subcellularLocation>
        <location evidence="1">Chromosome</location>
    </subcellularLocation>
</comment>
<keyword evidence="3" id="KW-0158">Chromosome</keyword>
<dbReference type="PANTHER" id="PTHR14418:SF5">
    <property type="entry name" value="CONDENSIN COMPLEX SUBUNIT 3"/>
    <property type="match status" value="1"/>
</dbReference>
<reference evidence="10 11" key="1">
    <citation type="submission" date="2024-02" db="EMBL/GenBank/DDBJ databases">
        <authorList>
            <person name="Daric V."/>
            <person name="Darras S."/>
        </authorList>
    </citation>
    <scope>NUCLEOTIDE SEQUENCE [LARGE SCALE GENOMIC DNA]</scope>
</reference>
<evidence type="ECO:0000256" key="7">
    <source>
        <dbReference type="ARBA" id="ARBA00023306"/>
    </source>
</evidence>
<feature type="compositionally biased region" description="Basic and acidic residues" evidence="8">
    <location>
        <begin position="1027"/>
        <end position="1036"/>
    </location>
</feature>
<feature type="compositionally biased region" description="Polar residues" evidence="8">
    <location>
        <begin position="1015"/>
        <end position="1025"/>
    </location>
</feature>
<keyword evidence="6" id="KW-0226">DNA condensation</keyword>
<protein>
    <recommendedName>
        <fullName evidence="9">Nuclear condensin complex subunit 3 C-terminal domain-containing protein</fullName>
    </recommendedName>
</protein>
<comment type="similarity">
    <text evidence="2">Belongs to the CND3 (condensin subunit 3) family.</text>
</comment>
<dbReference type="InterPro" id="IPR025977">
    <property type="entry name" value="Cnd3_C"/>
</dbReference>
<dbReference type="Proteomes" id="UP001642483">
    <property type="component" value="Unassembled WGS sequence"/>
</dbReference>
<dbReference type="SUPFAM" id="SSF48371">
    <property type="entry name" value="ARM repeat"/>
    <property type="match status" value="1"/>
</dbReference>
<evidence type="ECO:0000256" key="5">
    <source>
        <dbReference type="ARBA" id="ARBA00022776"/>
    </source>
</evidence>
<evidence type="ECO:0000259" key="9">
    <source>
        <dbReference type="Pfam" id="PF12719"/>
    </source>
</evidence>
<dbReference type="InterPro" id="IPR011989">
    <property type="entry name" value="ARM-like"/>
</dbReference>
<feature type="region of interest" description="Disordered" evidence="8">
    <location>
        <begin position="968"/>
        <end position="1036"/>
    </location>
</feature>
<evidence type="ECO:0000256" key="4">
    <source>
        <dbReference type="ARBA" id="ARBA00022618"/>
    </source>
</evidence>